<organism evidence="1 2">
    <name type="scientific">Labilibaculum manganireducens</name>
    <dbReference type="NCBI Taxonomy" id="1940525"/>
    <lineage>
        <taxon>Bacteria</taxon>
        <taxon>Pseudomonadati</taxon>
        <taxon>Bacteroidota</taxon>
        <taxon>Bacteroidia</taxon>
        <taxon>Marinilabiliales</taxon>
        <taxon>Marinifilaceae</taxon>
        <taxon>Labilibaculum</taxon>
    </lineage>
</organism>
<dbReference type="GO" id="GO:0008168">
    <property type="term" value="F:methyltransferase activity"/>
    <property type="evidence" value="ECO:0007669"/>
    <property type="project" value="UniProtKB-KW"/>
</dbReference>
<comment type="caution">
    <text evidence="1">The sequence shown here is derived from an EMBL/GenBank/DDBJ whole genome shotgun (WGS) entry which is preliminary data.</text>
</comment>
<dbReference type="Proteomes" id="UP000233618">
    <property type="component" value="Unassembled WGS sequence"/>
</dbReference>
<keyword evidence="1" id="KW-0808">Transferase</keyword>
<protein>
    <submittedName>
        <fullName evidence="1">Methyltransferase</fullName>
    </submittedName>
</protein>
<dbReference type="EMBL" id="MVDE01000004">
    <property type="protein sequence ID" value="PKQ68496.1"/>
    <property type="molecule type" value="Genomic_DNA"/>
</dbReference>
<dbReference type="SUPFAM" id="SSF53335">
    <property type="entry name" value="S-adenosyl-L-methionine-dependent methyltransferases"/>
    <property type="match status" value="1"/>
</dbReference>
<accession>A0A2N3IDW1</accession>
<keyword evidence="1" id="KW-0489">Methyltransferase</keyword>
<dbReference type="GO" id="GO:0032259">
    <property type="term" value="P:methylation"/>
    <property type="evidence" value="ECO:0007669"/>
    <property type="project" value="UniProtKB-KW"/>
</dbReference>
<name>A0A2N3IDW1_9BACT</name>
<evidence type="ECO:0000313" key="1">
    <source>
        <dbReference type="EMBL" id="PKQ68496.1"/>
    </source>
</evidence>
<sequence length="210" mass="24980">MQHQCPLCNNNAKLFYKTENRIHYQCNTCFGIFANANSRPSQNVEKKHYQQHNNDIDDKGYQKFVSPITNSVRRDFTANHKGLDFGAGTGPVISKVLTDHGFSIAPYDPYFHNYPELLEEQYDYIASCEVIEHFFDPRKEFTLLRKLLTPRGKLYCMTHLYDENIDFENWYYKNDPTHVFIYQKQTFEWIRKEFGFSDLQIDDRLIVFSI</sequence>
<proteinExistence type="predicted"/>
<dbReference type="InterPro" id="IPR029063">
    <property type="entry name" value="SAM-dependent_MTases_sf"/>
</dbReference>
<dbReference type="Pfam" id="PF13489">
    <property type="entry name" value="Methyltransf_23"/>
    <property type="match status" value="1"/>
</dbReference>
<keyword evidence="2" id="KW-1185">Reference proteome</keyword>
<evidence type="ECO:0000313" key="2">
    <source>
        <dbReference type="Proteomes" id="UP000233618"/>
    </source>
</evidence>
<reference evidence="1 2" key="1">
    <citation type="journal article" date="2017" name="Front. Microbiol.">
        <title>Labilibaculum manganireducens gen. nov., sp. nov. and Labilibaculum filiforme sp. nov., Novel Bacteroidetes Isolated from Subsurface Sediments of the Baltic Sea.</title>
        <authorList>
            <person name="Vandieken V."/>
            <person name="Marshall I.P."/>
            <person name="Niemann H."/>
            <person name="Engelen B."/>
            <person name="Cypionka H."/>
        </authorList>
    </citation>
    <scope>NUCLEOTIDE SEQUENCE [LARGE SCALE GENOMIC DNA]</scope>
    <source>
        <strain evidence="1 2">59.10-2M</strain>
    </source>
</reference>
<dbReference type="Gene3D" id="3.40.50.150">
    <property type="entry name" value="Vaccinia Virus protein VP39"/>
    <property type="match status" value="1"/>
</dbReference>
<dbReference type="AlphaFoldDB" id="A0A2N3IDW1"/>
<dbReference type="RefSeq" id="WP_101308659.1">
    <property type="nucleotide sequence ID" value="NZ_MVDE01000004.1"/>
</dbReference>
<gene>
    <name evidence="1" type="ORF">BZG01_04600</name>
</gene>